<dbReference type="PROSITE" id="PS51257">
    <property type="entry name" value="PROKAR_LIPOPROTEIN"/>
    <property type="match status" value="1"/>
</dbReference>
<dbReference type="RefSeq" id="WP_309940945.1">
    <property type="nucleotide sequence ID" value="NZ_AP025306.1"/>
</dbReference>
<comment type="caution">
    <text evidence="1">The sequence shown here is derived from an EMBL/GenBank/DDBJ whole genome shotgun (WGS) entry which is preliminary data.</text>
</comment>
<organism evidence="1 2">
    <name type="scientific">Aureibacter tunicatorum</name>
    <dbReference type="NCBI Taxonomy" id="866807"/>
    <lineage>
        <taxon>Bacteria</taxon>
        <taxon>Pseudomonadati</taxon>
        <taxon>Bacteroidota</taxon>
        <taxon>Cytophagia</taxon>
        <taxon>Cytophagales</taxon>
        <taxon>Persicobacteraceae</taxon>
        <taxon>Aureibacter</taxon>
    </lineage>
</organism>
<protein>
    <recommendedName>
        <fullName evidence="3">Lipoprotein</fullName>
    </recommendedName>
</protein>
<dbReference type="AlphaFoldDB" id="A0AAE3XPH8"/>
<proteinExistence type="predicted"/>
<keyword evidence="2" id="KW-1185">Reference proteome</keyword>
<reference evidence="1" key="1">
    <citation type="submission" date="2023-07" db="EMBL/GenBank/DDBJ databases">
        <title>Genomic Encyclopedia of Type Strains, Phase IV (KMG-IV): sequencing the most valuable type-strain genomes for metagenomic binning, comparative biology and taxonomic classification.</title>
        <authorList>
            <person name="Goeker M."/>
        </authorList>
    </citation>
    <scope>NUCLEOTIDE SEQUENCE</scope>
    <source>
        <strain evidence="1">DSM 26174</strain>
    </source>
</reference>
<dbReference type="Proteomes" id="UP001185092">
    <property type="component" value="Unassembled WGS sequence"/>
</dbReference>
<dbReference type="EMBL" id="JAVDQD010000005">
    <property type="protein sequence ID" value="MDR6240752.1"/>
    <property type="molecule type" value="Genomic_DNA"/>
</dbReference>
<gene>
    <name evidence="1" type="ORF">HNQ88_003828</name>
</gene>
<evidence type="ECO:0000313" key="2">
    <source>
        <dbReference type="Proteomes" id="UP001185092"/>
    </source>
</evidence>
<name>A0AAE3XPH8_9BACT</name>
<sequence length="252" mass="28987">MANKYIILFLLSCFLFSCNQDDDNNNIDRKLKEFPSAKKLSTMLEDGVNALEKDISKLDDSSYIKKIVDSVLIDFGNKNISNFDDKIYQNNKIKARRIDDIAKEYNSSRKKDRTPHQRVDYLLSIGEAALKSKSYGAMYHYLQDINDYYFYGEFSSQQDFNRLASMRSQLQTAVNAYNKTHNTSRIKDHPDEEESLDQDWLDYGPCMMQLVCGVIHDADESKNELDDDYKAMVIAEALLKAKAGIAKCIDSK</sequence>
<accession>A0AAE3XPH8</accession>
<evidence type="ECO:0008006" key="3">
    <source>
        <dbReference type="Google" id="ProtNLM"/>
    </source>
</evidence>
<evidence type="ECO:0000313" key="1">
    <source>
        <dbReference type="EMBL" id="MDR6240752.1"/>
    </source>
</evidence>